<keyword evidence="13" id="KW-0411">Iron-sulfur</keyword>
<evidence type="ECO:0000256" key="1">
    <source>
        <dbReference type="ARBA" id="ARBA00000085"/>
    </source>
</evidence>
<accession>W0F5N1</accession>
<organism evidence="20 21">
    <name type="scientific">Niabella soli DSM 19437</name>
    <dbReference type="NCBI Taxonomy" id="929713"/>
    <lineage>
        <taxon>Bacteria</taxon>
        <taxon>Pseudomonadati</taxon>
        <taxon>Bacteroidota</taxon>
        <taxon>Chitinophagia</taxon>
        <taxon>Chitinophagales</taxon>
        <taxon>Chitinophagaceae</taxon>
        <taxon>Niabella</taxon>
    </lineage>
</organism>
<proteinExistence type="predicted"/>
<evidence type="ECO:0000256" key="12">
    <source>
        <dbReference type="ARBA" id="ARBA00023012"/>
    </source>
</evidence>
<reference evidence="20 21" key="1">
    <citation type="submission" date="2013-12" db="EMBL/GenBank/DDBJ databases">
        <authorList>
            <consortium name="DOE Joint Genome Institute"/>
            <person name="Eisen J."/>
            <person name="Huntemann M."/>
            <person name="Han J."/>
            <person name="Chen A."/>
            <person name="Kyrpides N."/>
            <person name="Mavromatis K."/>
            <person name="Markowitz V."/>
            <person name="Palaniappan K."/>
            <person name="Ivanova N."/>
            <person name="Schaumberg A."/>
            <person name="Pati A."/>
            <person name="Liolios K."/>
            <person name="Nordberg H.P."/>
            <person name="Cantor M.N."/>
            <person name="Hua S.X."/>
            <person name="Woyke T."/>
        </authorList>
    </citation>
    <scope>NUCLEOTIDE SEQUENCE [LARGE SCALE GENOMIC DNA]</scope>
    <source>
        <strain evidence="21">DSM 19437</strain>
    </source>
</reference>
<dbReference type="PANTHER" id="PTHR24421">
    <property type="entry name" value="NITRATE/NITRITE SENSOR PROTEIN NARX-RELATED"/>
    <property type="match status" value="1"/>
</dbReference>
<evidence type="ECO:0000256" key="2">
    <source>
        <dbReference type="ARBA" id="ARBA00001966"/>
    </source>
</evidence>
<evidence type="ECO:0000256" key="15">
    <source>
        <dbReference type="ARBA" id="ARBA00030800"/>
    </source>
</evidence>
<evidence type="ECO:0000313" key="20">
    <source>
        <dbReference type="EMBL" id="AHF17133.1"/>
    </source>
</evidence>
<dbReference type="GO" id="GO:0046983">
    <property type="term" value="F:protein dimerization activity"/>
    <property type="evidence" value="ECO:0007669"/>
    <property type="project" value="InterPro"/>
</dbReference>
<keyword evidence="7" id="KW-0963">Cytoplasm</keyword>
<sequence length="665" mass="75577">MRSFYITILFWSATALAQAQNSYTDSLKKALQRNTLPDSSRVELLLELGNTLYLSDQSAAAQYFLEVYRIGQINKSNYYKGEALSGLGNSYYEKSNYDSALYYYQRADSLYATDPSENARESKASNKASMGNIAVMQNNYETAMRYFMEGVRIMTQSNAGNKWKVIGNFYADIANVYHDMAQFEKALDYDLKALAAHKKQPDNLLLTGMLELYVASDYTSLKKKEAARSHLVQAESIATALHSSGFYYSLYNEWGRFYQKSAQRPKAVANFKQSLQYAKEKGSRFDIMNAYRMLGFAYRDMKDYAKSAIALKNALELTKALKNYRLEAELLKKLAWVETNLHNDHEAARYYQRYVQLSDSLNESDIQKKVNEIENKYQAKQRQDSILVLQKDNDIQQLALHKKRNLNIVLLTGLLLSGLMGALLYCNSRHRHYILKQNELLHTRRISELEKEHQLVAMQSVLKGQEEERGRLAKDLHDGVGGLLSGVKLSLSTMKGNVFLSEKNAMAVERVLEQLDQSITELRRVSHNMMPESLIKFGLGETIENYCAQINQNGPLRIRFQSYGLEQRLDESSEIIIYRILQELLNNILKHAGAREVLVQLIREAKRFDLTVEDDGKGFILDAAMAGNGAGLSNIRSRAAYLGGKLDIHTAPGQGTSIHIEIPLT</sequence>
<dbReference type="CDD" id="cd16917">
    <property type="entry name" value="HATPase_UhpB-NarQ-NarX-like"/>
    <property type="match status" value="1"/>
</dbReference>
<evidence type="ECO:0000256" key="10">
    <source>
        <dbReference type="ARBA" id="ARBA00022777"/>
    </source>
</evidence>
<dbReference type="SUPFAM" id="SSF48452">
    <property type="entry name" value="TPR-like"/>
    <property type="match status" value="2"/>
</dbReference>
<keyword evidence="8" id="KW-0808">Transferase</keyword>
<dbReference type="PROSITE" id="PS50005">
    <property type="entry name" value="TPR"/>
    <property type="match status" value="1"/>
</dbReference>
<dbReference type="InterPro" id="IPR036890">
    <property type="entry name" value="HATPase_C_sf"/>
</dbReference>
<evidence type="ECO:0000256" key="7">
    <source>
        <dbReference type="ARBA" id="ARBA00022490"/>
    </source>
</evidence>
<dbReference type="InterPro" id="IPR011990">
    <property type="entry name" value="TPR-like_helical_dom_sf"/>
</dbReference>
<evidence type="ECO:0000256" key="3">
    <source>
        <dbReference type="ARBA" id="ARBA00004496"/>
    </source>
</evidence>
<keyword evidence="21" id="KW-1185">Reference proteome</keyword>
<evidence type="ECO:0000256" key="5">
    <source>
        <dbReference type="ARBA" id="ARBA00017322"/>
    </source>
</evidence>
<comment type="catalytic activity">
    <reaction evidence="1">
        <text>ATP + protein L-histidine = ADP + protein N-phospho-L-histidine.</text>
        <dbReference type="EC" id="2.7.13.3"/>
    </reaction>
</comment>
<feature type="signal peptide" evidence="18">
    <location>
        <begin position="1"/>
        <end position="17"/>
    </location>
</feature>
<dbReference type="SUPFAM" id="SSF55874">
    <property type="entry name" value="ATPase domain of HSP90 chaperone/DNA topoisomerase II/histidine kinase"/>
    <property type="match status" value="1"/>
</dbReference>
<evidence type="ECO:0000313" key="21">
    <source>
        <dbReference type="Proteomes" id="UP000003586"/>
    </source>
</evidence>
<keyword evidence="12" id="KW-0902">Two-component regulatory system</keyword>
<dbReference type="Proteomes" id="UP000003586">
    <property type="component" value="Chromosome"/>
</dbReference>
<feature type="domain" description="Histidine kinase" evidence="19">
    <location>
        <begin position="482"/>
        <end position="665"/>
    </location>
</feature>
<keyword evidence="17" id="KW-0472">Membrane</keyword>
<feature type="repeat" description="TPR" evidence="16">
    <location>
        <begin position="81"/>
        <end position="114"/>
    </location>
</feature>
<keyword evidence="10" id="KW-0418">Kinase</keyword>
<dbReference type="Gene3D" id="3.30.565.10">
    <property type="entry name" value="Histidine kinase-like ATPase, C-terminal domain"/>
    <property type="match status" value="1"/>
</dbReference>
<dbReference type="AlphaFoldDB" id="W0F5N1"/>
<keyword evidence="17" id="KW-0812">Transmembrane</keyword>
<evidence type="ECO:0000259" key="19">
    <source>
        <dbReference type="PROSITE" id="PS50109"/>
    </source>
</evidence>
<protein>
    <recommendedName>
        <fullName evidence="5">Oxygen sensor histidine kinase NreB</fullName>
        <ecNumber evidence="4">2.7.13.3</ecNumber>
    </recommendedName>
    <alternativeName>
        <fullName evidence="15">Nitrogen regulation protein B</fullName>
    </alternativeName>
</protein>
<dbReference type="SMART" id="SM00028">
    <property type="entry name" value="TPR"/>
    <property type="match status" value="6"/>
</dbReference>
<evidence type="ECO:0000256" key="14">
    <source>
        <dbReference type="ARBA" id="ARBA00024827"/>
    </source>
</evidence>
<evidence type="ECO:0000256" key="9">
    <source>
        <dbReference type="ARBA" id="ARBA00022723"/>
    </source>
</evidence>
<feature type="chain" id="PRO_5004788538" description="Oxygen sensor histidine kinase NreB" evidence="18">
    <location>
        <begin position="18"/>
        <end position="665"/>
    </location>
</feature>
<evidence type="ECO:0000256" key="18">
    <source>
        <dbReference type="SAM" id="SignalP"/>
    </source>
</evidence>
<evidence type="ECO:0000256" key="8">
    <source>
        <dbReference type="ARBA" id="ARBA00022679"/>
    </source>
</evidence>
<dbReference type="Pfam" id="PF02518">
    <property type="entry name" value="HATPase_c"/>
    <property type="match status" value="1"/>
</dbReference>
<comment type="subcellular location">
    <subcellularLocation>
        <location evidence="3">Cytoplasm</location>
    </subcellularLocation>
</comment>
<dbReference type="OrthoDB" id="617348at2"/>
<dbReference type="EMBL" id="CP007035">
    <property type="protein sequence ID" value="AHF17133.1"/>
    <property type="molecule type" value="Genomic_DNA"/>
</dbReference>
<dbReference type="Gene3D" id="1.25.40.10">
    <property type="entry name" value="Tetratricopeptide repeat domain"/>
    <property type="match status" value="3"/>
</dbReference>
<dbReference type="InterPro" id="IPR011712">
    <property type="entry name" value="Sig_transdc_His_kin_sub3_dim/P"/>
</dbReference>
<keyword evidence="9" id="KW-0479">Metal-binding</keyword>
<dbReference type="GO" id="GO:0046872">
    <property type="term" value="F:metal ion binding"/>
    <property type="evidence" value="ECO:0007669"/>
    <property type="project" value="UniProtKB-KW"/>
</dbReference>
<keyword evidence="11" id="KW-0408">Iron</keyword>
<dbReference type="GO" id="GO:0005737">
    <property type="term" value="C:cytoplasm"/>
    <property type="evidence" value="ECO:0007669"/>
    <property type="project" value="UniProtKB-SubCell"/>
</dbReference>
<dbReference type="SMART" id="SM00387">
    <property type="entry name" value="HATPase_c"/>
    <property type="match status" value="1"/>
</dbReference>
<dbReference type="GO" id="GO:0000155">
    <property type="term" value="F:phosphorelay sensor kinase activity"/>
    <property type="evidence" value="ECO:0007669"/>
    <property type="project" value="InterPro"/>
</dbReference>
<gene>
    <name evidence="20" type="ORF">NIASO_02340</name>
</gene>
<evidence type="ECO:0000256" key="11">
    <source>
        <dbReference type="ARBA" id="ARBA00023004"/>
    </source>
</evidence>
<keyword evidence="6" id="KW-0004">4Fe-4S</keyword>
<evidence type="ECO:0000256" key="4">
    <source>
        <dbReference type="ARBA" id="ARBA00012438"/>
    </source>
</evidence>
<dbReference type="InterPro" id="IPR004358">
    <property type="entry name" value="Sig_transdc_His_kin-like_C"/>
</dbReference>
<dbReference type="InterPro" id="IPR050482">
    <property type="entry name" value="Sensor_HK_TwoCompSys"/>
</dbReference>
<dbReference type="EC" id="2.7.13.3" evidence="4"/>
<evidence type="ECO:0000256" key="13">
    <source>
        <dbReference type="ARBA" id="ARBA00023014"/>
    </source>
</evidence>
<dbReference type="GO" id="GO:0016020">
    <property type="term" value="C:membrane"/>
    <property type="evidence" value="ECO:0007669"/>
    <property type="project" value="InterPro"/>
</dbReference>
<dbReference type="HOGENOM" id="CLU_000445_106_2_10"/>
<dbReference type="InterPro" id="IPR005467">
    <property type="entry name" value="His_kinase_dom"/>
</dbReference>
<dbReference type="InterPro" id="IPR019734">
    <property type="entry name" value="TPR_rpt"/>
</dbReference>
<evidence type="ECO:0000256" key="17">
    <source>
        <dbReference type="SAM" id="Phobius"/>
    </source>
</evidence>
<comment type="cofactor">
    <cofactor evidence="2">
        <name>[4Fe-4S] cluster</name>
        <dbReference type="ChEBI" id="CHEBI:49883"/>
    </cofactor>
</comment>
<keyword evidence="16" id="KW-0802">TPR repeat</keyword>
<evidence type="ECO:0000256" key="16">
    <source>
        <dbReference type="PROSITE-ProRule" id="PRU00339"/>
    </source>
</evidence>
<dbReference type="InterPro" id="IPR003594">
    <property type="entry name" value="HATPase_dom"/>
</dbReference>
<dbReference type="RefSeq" id="WP_025298630.1">
    <property type="nucleotide sequence ID" value="NZ_CP007035.1"/>
</dbReference>
<comment type="function">
    <text evidence="14">Member of the two-component regulatory system NreB/NreC involved in the control of dissimilatory nitrate/nitrite reduction in response to oxygen. NreB functions as a direct oxygen sensor histidine kinase which is autophosphorylated, in the absence of oxygen, probably at the conserved histidine residue, and transfers its phosphate group probably to a conserved aspartate residue of NreC. NreB/NreC activates the expression of the nitrate (narGHJI) and nitrite (nir) reductase operons, as well as the putative nitrate transporter gene narT.</text>
</comment>
<dbReference type="Gene3D" id="1.20.5.1930">
    <property type="match status" value="1"/>
</dbReference>
<dbReference type="PROSITE" id="PS50109">
    <property type="entry name" value="HIS_KIN"/>
    <property type="match status" value="1"/>
</dbReference>
<dbReference type="eggNOG" id="COG4585">
    <property type="taxonomic scope" value="Bacteria"/>
</dbReference>
<dbReference type="KEGG" id="nso:NIASO_02340"/>
<evidence type="ECO:0000256" key="6">
    <source>
        <dbReference type="ARBA" id="ARBA00022485"/>
    </source>
</evidence>
<dbReference type="Pfam" id="PF07730">
    <property type="entry name" value="HisKA_3"/>
    <property type="match status" value="1"/>
</dbReference>
<feature type="transmembrane region" description="Helical" evidence="17">
    <location>
        <begin position="406"/>
        <end position="426"/>
    </location>
</feature>
<dbReference type="PRINTS" id="PR00344">
    <property type="entry name" value="BCTRLSENSOR"/>
</dbReference>
<keyword evidence="17" id="KW-1133">Transmembrane helix</keyword>
<dbReference type="GO" id="GO:0051539">
    <property type="term" value="F:4 iron, 4 sulfur cluster binding"/>
    <property type="evidence" value="ECO:0007669"/>
    <property type="project" value="UniProtKB-KW"/>
</dbReference>
<dbReference type="STRING" id="929713.NIASO_02340"/>
<name>W0F5N1_9BACT</name>
<keyword evidence="18" id="KW-0732">Signal</keyword>